<dbReference type="EMBL" id="JAIWYP010000007">
    <property type="protein sequence ID" value="KAH3791312.1"/>
    <property type="molecule type" value="Genomic_DNA"/>
</dbReference>
<protein>
    <recommendedName>
        <fullName evidence="1">BACK domain-containing protein</fullName>
    </recommendedName>
</protein>
<dbReference type="GO" id="GO:0000932">
    <property type="term" value="C:P-body"/>
    <property type="evidence" value="ECO:0007669"/>
    <property type="project" value="TreeGrafter"/>
</dbReference>
<evidence type="ECO:0000313" key="2">
    <source>
        <dbReference type="EMBL" id="KAH3791312.1"/>
    </source>
</evidence>
<dbReference type="GO" id="GO:0022008">
    <property type="term" value="P:neurogenesis"/>
    <property type="evidence" value="ECO:0007669"/>
    <property type="project" value="TreeGrafter"/>
</dbReference>
<dbReference type="Proteomes" id="UP000828390">
    <property type="component" value="Unassembled WGS sequence"/>
</dbReference>
<dbReference type="InterPro" id="IPR011705">
    <property type="entry name" value="BACK"/>
</dbReference>
<reference evidence="2" key="2">
    <citation type="submission" date="2020-11" db="EMBL/GenBank/DDBJ databases">
        <authorList>
            <person name="McCartney M.A."/>
            <person name="Auch B."/>
            <person name="Kono T."/>
            <person name="Mallez S."/>
            <person name="Becker A."/>
            <person name="Gohl D.M."/>
            <person name="Silverstein K.A.T."/>
            <person name="Koren S."/>
            <person name="Bechman K.B."/>
            <person name="Herman A."/>
            <person name="Abrahante J.E."/>
            <person name="Garbe J."/>
        </authorList>
    </citation>
    <scope>NUCLEOTIDE SEQUENCE</scope>
    <source>
        <strain evidence="2">Duluth1</strain>
        <tissue evidence="2">Whole animal</tissue>
    </source>
</reference>
<dbReference type="PANTHER" id="PTHR45774">
    <property type="entry name" value="BTB/POZ DOMAIN-CONTAINING"/>
    <property type="match status" value="1"/>
</dbReference>
<dbReference type="SMART" id="SM00875">
    <property type="entry name" value="BACK"/>
    <property type="match status" value="1"/>
</dbReference>
<dbReference type="Gene3D" id="1.25.40.420">
    <property type="match status" value="1"/>
</dbReference>
<organism evidence="2 3">
    <name type="scientific">Dreissena polymorpha</name>
    <name type="common">Zebra mussel</name>
    <name type="synonym">Mytilus polymorpha</name>
    <dbReference type="NCBI Taxonomy" id="45954"/>
    <lineage>
        <taxon>Eukaryota</taxon>
        <taxon>Metazoa</taxon>
        <taxon>Spiralia</taxon>
        <taxon>Lophotrochozoa</taxon>
        <taxon>Mollusca</taxon>
        <taxon>Bivalvia</taxon>
        <taxon>Autobranchia</taxon>
        <taxon>Heteroconchia</taxon>
        <taxon>Euheterodonta</taxon>
        <taxon>Imparidentia</taxon>
        <taxon>Neoheterodontei</taxon>
        <taxon>Myida</taxon>
        <taxon>Dreissenoidea</taxon>
        <taxon>Dreissenidae</taxon>
        <taxon>Dreissena</taxon>
    </lineage>
</organism>
<dbReference type="PANTHER" id="PTHR45774:SF3">
    <property type="entry name" value="BTB (POZ) DOMAIN-CONTAINING 2B-RELATED"/>
    <property type="match status" value="1"/>
</dbReference>
<sequence>MVDLTNNTVMHILYAAKKYDVPDLQSKCRSFLSKIMSTKNISITLNQAIDFDDSILQTMCLDFIVKQSDGVLKSDSFVEMSRSALKAVLMCDTFGVSEDQLFLACKRWAQHACESAGREVTDENLRQTLGEDLVNLIRFPAMPMKEFSEYVATGTFLSQTETLNEFRSIAERINMTSFNNRDRITSNICITSGTSFFSGPFSKT</sequence>
<dbReference type="Pfam" id="PF07707">
    <property type="entry name" value="BACK"/>
    <property type="match status" value="1"/>
</dbReference>
<dbReference type="GO" id="GO:0005829">
    <property type="term" value="C:cytosol"/>
    <property type="evidence" value="ECO:0007669"/>
    <property type="project" value="TreeGrafter"/>
</dbReference>
<dbReference type="Gene3D" id="3.30.710.10">
    <property type="entry name" value="Potassium Channel Kv1.1, Chain A"/>
    <property type="match status" value="1"/>
</dbReference>
<proteinExistence type="predicted"/>
<gene>
    <name evidence="2" type="ORF">DPMN_144795</name>
</gene>
<evidence type="ECO:0000259" key="1">
    <source>
        <dbReference type="SMART" id="SM00875"/>
    </source>
</evidence>
<comment type="caution">
    <text evidence="2">The sequence shown here is derived from an EMBL/GenBank/DDBJ whole genome shotgun (WGS) entry which is preliminary data.</text>
</comment>
<keyword evidence="3" id="KW-1185">Reference proteome</keyword>
<dbReference type="InterPro" id="IPR011333">
    <property type="entry name" value="SKP1/BTB/POZ_sf"/>
</dbReference>
<reference evidence="2" key="1">
    <citation type="journal article" date="2019" name="bioRxiv">
        <title>The Genome of the Zebra Mussel, Dreissena polymorpha: A Resource for Invasive Species Research.</title>
        <authorList>
            <person name="McCartney M.A."/>
            <person name="Auch B."/>
            <person name="Kono T."/>
            <person name="Mallez S."/>
            <person name="Zhang Y."/>
            <person name="Obille A."/>
            <person name="Becker A."/>
            <person name="Abrahante J.E."/>
            <person name="Garbe J."/>
            <person name="Badalamenti J.P."/>
            <person name="Herman A."/>
            <person name="Mangelson H."/>
            <person name="Liachko I."/>
            <person name="Sullivan S."/>
            <person name="Sone E.D."/>
            <person name="Koren S."/>
            <person name="Silverstein K.A.T."/>
            <person name="Beckman K.B."/>
            <person name="Gohl D.M."/>
        </authorList>
    </citation>
    <scope>NUCLEOTIDE SEQUENCE</scope>
    <source>
        <strain evidence="2">Duluth1</strain>
        <tissue evidence="2">Whole animal</tissue>
    </source>
</reference>
<name>A0A9D4F8N2_DREPO</name>
<dbReference type="AlphaFoldDB" id="A0A9D4F8N2"/>
<evidence type="ECO:0000313" key="3">
    <source>
        <dbReference type="Proteomes" id="UP000828390"/>
    </source>
</evidence>
<accession>A0A9D4F8N2</accession>
<feature type="domain" description="BACK" evidence="1">
    <location>
        <begin position="44"/>
        <end position="152"/>
    </location>
</feature>